<evidence type="ECO:0000313" key="8">
    <source>
        <dbReference type="EMBL" id="MCU4742418.1"/>
    </source>
</evidence>
<gene>
    <name evidence="9" type="ORF">OB955_12355</name>
    <name evidence="8" type="ORF">OB960_13530</name>
</gene>
<evidence type="ECO:0000259" key="7">
    <source>
        <dbReference type="PROSITE" id="PS50928"/>
    </source>
</evidence>
<dbReference type="InterPro" id="IPR035906">
    <property type="entry name" value="MetI-like_sf"/>
</dbReference>
<reference evidence="8 10" key="1">
    <citation type="submission" date="2022-09" db="EMBL/GenBank/DDBJ databases">
        <title>Enrichment on poylsaccharides allowed isolation of novel metabolic and taxonomic groups of Haloarchaea.</title>
        <authorList>
            <person name="Sorokin D.Y."/>
            <person name="Elcheninov A.G."/>
            <person name="Khizhniak T.V."/>
            <person name="Kolganova T.V."/>
            <person name="Kublanov I.V."/>
        </authorList>
    </citation>
    <scope>NUCLEOTIDE SEQUENCE</scope>
    <source>
        <strain evidence="9 10">AArc-m2/3/4</strain>
        <strain evidence="8">AArc-xg1-1</strain>
    </source>
</reference>
<feature type="transmembrane region" description="Helical" evidence="5">
    <location>
        <begin position="232"/>
        <end position="254"/>
    </location>
</feature>
<evidence type="ECO:0000256" key="1">
    <source>
        <dbReference type="ARBA" id="ARBA00004141"/>
    </source>
</evidence>
<comment type="caution">
    <text evidence="8">The sequence shown here is derived from an EMBL/GenBank/DDBJ whole genome shotgun (WGS) entry which is preliminary data.</text>
</comment>
<evidence type="ECO:0000256" key="6">
    <source>
        <dbReference type="SAM" id="MobiDB-lite"/>
    </source>
</evidence>
<dbReference type="Gene3D" id="1.10.3720.10">
    <property type="entry name" value="MetI-like"/>
    <property type="match status" value="1"/>
</dbReference>
<feature type="domain" description="ABC transmembrane type-1" evidence="7">
    <location>
        <begin position="111"/>
        <end position="300"/>
    </location>
</feature>
<dbReference type="EMBL" id="JAOPKA010000008">
    <property type="protein sequence ID" value="MCU4742418.1"/>
    <property type="molecule type" value="Genomic_DNA"/>
</dbReference>
<evidence type="ECO:0000313" key="10">
    <source>
        <dbReference type="Proteomes" id="UP001320972"/>
    </source>
</evidence>
<feature type="region of interest" description="Disordered" evidence="6">
    <location>
        <begin position="319"/>
        <end position="350"/>
    </location>
</feature>
<feature type="transmembrane region" description="Helical" evidence="5">
    <location>
        <begin position="113"/>
        <end position="135"/>
    </location>
</feature>
<dbReference type="EMBL" id="JAOPKB010000006">
    <property type="protein sequence ID" value="MCU4973529.1"/>
    <property type="molecule type" value="Genomic_DNA"/>
</dbReference>
<dbReference type="InterPro" id="IPR000515">
    <property type="entry name" value="MetI-like"/>
</dbReference>
<dbReference type="AlphaFoldDB" id="A0AAP3E2A9"/>
<evidence type="ECO:0000256" key="3">
    <source>
        <dbReference type="ARBA" id="ARBA00022989"/>
    </source>
</evidence>
<dbReference type="PANTHER" id="PTHR42729:SF1">
    <property type="entry name" value="OLIGO_DIPEPTIDE TRANSPORT, PERMEASE PROTEIN (DPPC-2)"/>
    <property type="match status" value="1"/>
</dbReference>
<name>A0AAP3E2A9_9EURY</name>
<organism evidence="8 11">
    <name type="scientific">Natronoglomus mannanivorans</name>
    <dbReference type="NCBI Taxonomy" id="2979990"/>
    <lineage>
        <taxon>Archaea</taxon>
        <taxon>Methanobacteriati</taxon>
        <taxon>Methanobacteriota</taxon>
        <taxon>Stenosarchaea group</taxon>
        <taxon>Halobacteria</taxon>
        <taxon>Halobacteriales</taxon>
        <taxon>Natrialbaceae</taxon>
        <taxon>Natronoglomus</taxon>
    </lineage>
</organism>
<evidence type="ECO:0000313" key="9">
    <source>
        <dbReference type="EMBL" id="MCU4973529.1"/>
    </source>
</evidence>
<proteinExistence type="inferred from homology"/>
<dbReference type="SUPFAM" id="SSF161098">
    <property type="entry name" value="MetI-like"/>
    <property type="match status" value="1"/>
</dbReference>
<keyword evidence="10" id="KW-1185">Reference proteome</keyword>
<dbReference type="PANTHER" id="PTHR42729">
    <property type="entry name" value="OLIGO/DIPEPTIDE TRANSPORT, PERMEASE PROTEIN (DPPC-2)"/>
    <property type="match status" value="1"/>
</dbReference>
<feature type="transmembrane region" description="Helical" evidence="5">
    <location>
        <begin position="283"/>
        <end position="305"/>
    </location>
</feature>
<comment type="subcellular location">
    <subcellularLocation>
        <location evidence="5">Cell membrane</location>
        <topology evidence="5">Multi-pass membrane protein</topology>
    </subcellularLocation>
    <subcellularLocation>
        <location evidence="1">Membrane</location>
        <topology evidence="1">Multi-pass membrane protein</topology>
    </subcellularLocation>
</comment>
<evidence type="ECO:0000256" key="2">
    <source>
        <dbReference type="ARBA" id="ARBA00022692"/>
    </source>
</evidence>
<protein>
    <submittedName>
        <fullName evidence="8">ABC transporter permease</fullName>
    </submittedName>
</protein>
<evidence type="ECO:0000256" key="4">
    <source>
        <dbReference type="ARBA" id="ARBA00023136"/>
    </source>
</evidence>
<dbReference type="Proteomes" id="UP001321018">
    <property type="component" value="Unassembled WGS sequence"/>
</dbReference>
<keyword evidence="5" id="KW-0813">Transport</keyword>
<dbReference type="PROSITE" id="PS50928">
    <property type="entry name" value="ABC_TM1"/>
    <property type="match status" value="1"/>
</dbReference>
<feature type="compositionally biased region" description="Acidic residues" evidence="6">
    <location>
        <begin position="329"/>
        <end position="340"/>
    </location>
</feature>
<dbReference type="RefSeq" id="WP_338004241.1">
    <property type="nucleotide sequence ID" value="NZ_JAOPKA010000008.1"/>
</dbReference>
<keyword evidence="2 5" id="KW-0812">Transmembrane</keyword>
<feature type="transmembrane region" description="Helical" evidence="5">
    <location>
        <begin position="53"/>
        <end position="72"/>
    </location>
</feature>
<evidence type="ECO:0000313" key="11">
    <source>
        <dbReference type="Proteomes" id="UP001321018"/>
    </source>
</evidence>
<keyword evidence="4 5" id="KW-0472">Membrane</keyword>
<sequence>MATEDTPRGDDESSPFQARAEYEATTADVYQQMIESWMIAPMRVLWDDYRGRIGIIIVTIYVLMGTVGTLFIEVPSFNQGPALVGPFESLAYPLGTTSYGQDLLGLMVHSTPAMFKMMIAGAIFGNAMGVVVGLISGYMGGNTDKILMTITDTMMSIPGLPLLLILAALIEPTNPWLIGIILNIQGWTGLARAIRSQVLPLRKKEYVEASKTMGQPTSSVLTKDVLPEMLPFITMGFMNGATGVIHASVGLYFLGILPFTNQNWGVVLNDAYRGSGALYNIDAAHWLLVPIVTITGMTFGLTLLAQAFDQVFNPRVRARHQARKRNKEDDDPRDGDDDGGVDSIANQLGD</sequence>
<evidence type="ECO:0000256" key="5">
    <source>
        <dbReference type="RuleBase" id="RU363032"/>
    </source>
</evidence>
<dbReference type="GO" id="GO:0005886">
    <property type="term" value="C:plasma membrane"/>
    <property type="evidence" value="ECO:0007669"/>
    <property type="project" value="UniProtKB-SubCell"/>
</dbReference>
<keyword evidence="3 5" id="KW-1133">Transmembrane helix</keyword>
<dbReference type="CDD" id="cd06261">
    <property type="entry name" value="TM_PBP2"/>
    <property type="match status" value="1"/>
</dbReference>
<dbReference type="GO" id="GO:0055085">
    <property type="term" value="P:transmembrane transport"/>
    <property type="evidence" value="ECO:0007669"/>
    <property type="project" value="InterPro"/>
</dbReference>
<dbReference type="Pfam" id="PF00528">
    <property type="entry name" value="BPD_transp_1"/>
    <property type="match status" value="1"/>
</dbReference>
<accession>A0AAP3E2A9</accession>
<comment type="similarity">
    <text evidence="5">Belongs to the binding-protein-dependent transport system permease family.</text>
</comment>
<dbReference type="Proteomes" id="UP001320972">
    <property type="component" value="Unassembled WGS sequence"/>
</dbReference>